<evidence type="ECO:0000313" key="2">
    <source>
        <dbReference type="Proteomes" id="UP000076609"/>
    </source>
</evidence>
<dbReference type="Proteomes" id="UP000076609">
    <property type="component" value="Unassembled WGS sequence"/>
</dbReference>
<reference evidence="2" key="1">
    <citation type="submission" date="2016-01" db="EMBL/GenBank/DDBJ databases">
        <title>Draft genome of Chromobacterium sp. F49.</title>
        <authorList>
            <person name="Hong K.W."/>
        </authorList>
    </citation>
    <scope>NUCLEOTIDE SEQUENCE [LARGE SCALE GENOMIC DNA]</scope>
    <source>
        <strain evidence="2">CN3</strain>
    </source>
</reference>
<organism evidence="1 2">
    <name type="scientific">Sphingomonas hankookensis</name>
    <dbReference type="NCBI Taxonomy" id="563996"/>
    <lineage>
        <taxon>Bacteria</taxon>
        <taxon>Pseudomonadati</taxon>
        <taxon>Pseudomonadota</taxon>
        <taxon>Alphaproteobacteria</taxon>
        <taxon>Sphingomonadales</taxon>
        <taxon>Sphingomonadaceae</taxon>
        <taxon>Sphingomonas</taxon>
    </lineage>
</organism>
<name>A0ABR5Y9F9_9SPHN</name>
<proteinExistence type="predicted"/>
<keyword evidence="2" id="KW-1185">Reference proteome</keyword>
<sequence length="337" mass="36085">MMPKDDTSRMTPTNDAPVTVEQCDRDEAAAIHRHFCAYIEATDVANGRAEGDYVLGIVARHRLAAIASAPVFPSLELCVQFSDDGQHIRKWSRLPFDGGTCLYSHPASAPAGDGVSLREALSQARQYVERKSCDAFDDREDKLLAAIDAALDRPRAAVGIDAGMQQAVAEVLNAAWGLCDDTAEGSSDIPRVPREAWMRQSAALDALEALIPVSEHPCLPGVAARLIAAGPEEASDPAVSGLQPVHGHAEGRGAHDGYNCDCPRAALGEREAIARLIYSWHPHIHSGRTDAALEAGDPHGTHSLADWHELSAEVQDHFLKRADAILALQSPPAKVEG</sequence>
<protein>
    <recommendedName>
        <fullName evidence="3">DUF551 domain-containing protein</fullName>
    </recommendedName>
</protein>
<comment type="caution">
    <text evidence="1">The sequence shown here is derived from an EMBL/GenBank/DDBJ whole genome shotgun (WGS) entry which is preliminary data.</text>
</comment>
<gene>
    <name evidence="1" type="ORF">AVT10_08665</name>
</gene>
<accession>A0ABR5Y9F9</accession>
<dbReference type="EMBL" id="LQQO01000063">
    <property type="protein sequence ID" value="KZE08614.1"/>
    <property type="molecule type" value="Genomic_DNA"/>
</dbReference>
<evidence type="ECO:0000313" key="1">
    <source>
        <dbReference type="EMBL" id="KZE08614.1"/>
    </source>
</evidence>
<evidence type="ECO:0008006" key="3">
    <source>
        <dbReference type="Google" id="ProtNLM"/>
    </source>
</evidence>